<sequence length="266" mass="30582">MRLENGLAISLILHVVFLLLLYFSFNIKLFIPVSQNEMFAVRNIYNEDFHSGKYNDDTRKREKKQTPSLKEESKKNIVEENGVILPDQRNIDAVEDGMKNFPNKGGQESKEVSEVITSPRFEKPQDIKMTNKAGTPSAKKKSIESVIRSDKKGKGALPRSGIRQSNKIFSQNAISVVRNRIIENWNIPSDFKKFKTLQVKMRFQLNKKGLVIGNIHVDVIGGTELVRRILRENARKAVMKSQAFLLSPNYYKDWRNIVLNFVPSRM</sequence>
<dbReference type="SUPFAM" id="SSF74653">
    <property type="entry name" value="TolA/TonB C-terminal domain"/>
    <property type="match status" value="1"/>
</dbReference>
<dbReference type="OrthoDB" id="8273621at2"/>
<dbReference type="RefSeq" id="WP_047264346.1">
    <property type="nucleotide sequence ID" value="NZ_CP004021.1"/>
</dbReference>
<feature type="transmembrane region" description="Helical" evidence="2">
    <location>
        <begin position="6"/>
        <end position="25"/>
    </location>
</feature>
<accession>A0A0G3I741</accession>
<reference evidence="3 4" key="1">
    <citation type="journal article" date="2015" name="Genome Announc.">
        <title>Complete Genome Sequence of 'Candidatus Liberibacter africanus,' a Bacterium Associated with Citrus Huanglongbing.</title>
        <authorList>
            <person name="Lin H."/>
            <person name="Pietersen G."/>
            <person name="Han C."/>
            <person name="Read D.A."/>
            <person name="Lou B."/>
            <person name="Gupta G."/>
            <person name="Civerolo E.L."/>
        </authorList>
    </citation>
    <scope>NUCLEOTIDE SEQUENCE [LARGE SCALE GENOMIC DNA]</scope>
    <source>
        <strain evidence="3 4">PTSAPSY</strain>
    </source>
</reference>
<gene>
    <name evidence="3" type="ORF">G293_03625</name>
</gene>
<keyword evidence="2" id="KW-0812">Transmembrane</keyword>
<dbReference type="KEGG" id="lau:G293_03625"/>
<dbReference type="AlphaFoldDB" id="A0A0G3I741"/>
<keyword evidence="2" id="KW-1133">Transmembrane helix</keyword>
<evidence type="ECO:0000256" key="1">
    <source>
        <dbReference type="SAM" id="MobiDB-lite"/>
    </source>
</evidence>
<keyword evidence="2" id="KW-0472">Membrane</keyword>
<dbReference type="PATRIC" id="fig|1277257.4.peg.780"/>
<dbReference type="Gene3D" id="3.30.1150.10">
    <property type="match status" value="1"/>
</dbReference>
<feature type="compositionally biased region" description="Basic and acidic residues" evidence="1">
    <location>
        <begin position="51"/>
        <end position="60"/>
    </location>
</feature>
<proteinExistence type="predicted"/>
<organism evidence="3 4">
    <name type="scientific">Candidatus Liberibacter africanus PTSAPSY</name>
    <dbReference type="NCBI Taxonomy" id="1277257"/>
    <lineage>
        <taxon>Bacteria</taxon>
        <taxon>Pseudomonadati</taxon>
        <taxon>Pseudomonadota</taxon>
        <taxon>Alphaproteobacteria</taxon>
        <taxon>Hyphomicrobiales</taxon>
        <taxon>Rhizobiaceae</taxon>
        <taxon>Liberibacter</taxon>
    </lineage>
</organism>
<dbReference type="STRING" id="1277257.G293_03625"/>
<name>A0A0G3I741_LIBAF</name>
<dbReference type="EMBL" id="CP004021">
    <property type="protein sequence ID" value="AKK20353.1"/>
    <property type="molecule type" value="Genomic_DNA"/>
</dbReference>
<feature type="region of interest" description="Disordered" evidence="1">
    <location>
        <begin position="51"/>
        <end position="74"/>
    </location>
</feature>
<evidence type="ECO:0000313" key="4">
    <source>
        <dbReference type="Proteomes" id="UP000035503"/>
    </source>
</evidence>
<protein>
    <submittedName>
        <fullName evidence="3">Signal peptide protein</fullName>
    </submittedName>
</protein>
<evidence type="ECO:0000313" key="3">
    <source>
        <dbReference type="EMBL" id="AKK20353.1"/>
    </source>
</evidence>
<keyword evidence="4" id="KW-1185">Reference proteome</keyword>
<dbReference type="Proteomes" id="UP000035503">
    <property type="component" value="Chromosome"/>
</dbReference>
<evidence type="ECO:0000256" key="2">
    <source>
        <dbReference type="SAM" id="Phobius"/>
    </source>
</evidence>